<dbReference type="Pfam" id="PF19296">
    <property type="entry name" value="RelA_AH_RIS"/>
    <property type="match status" value="1"/>
</dbReference>
<dbReference type="SUPFAM" id="SSF55021">
    <property type="entry name" value="ACT-like"/>
    <property type="match status" value="1"/>
</dbReference>
<dbReference type="InterPro" id="IPR045600">
    <property type="entry name" value="RelA/SpoT_AH_RIS"/>
</dbReference>
<dbReference type="AlphaFoldDB" id="A0A934K3Q7"/>
<protein>
    <submittedName>
        <fullName evidence="6">Bifunctional (P)ppGpp synthetase/guanosine-3',5'-bis(Diphosphate) 3'-pyrophosphohydrolase</fullName>
    </submittedName>
</protein>
<dbReference type="InterPro" id="IPR033655">
    <property type="entry name" value="TGS_RelA/SpoT"/>
</dbReference>
<sequence>MRWRPSFLVRTVDTQRPVTVSELLRLAQHLAPPDRELVQRAYERAYHAHDGQRRLSGEDYVDHPLQVAAILADLHLDATTLAAALLHDTVEDTQLTLEQVEVEFGTEVSQLVEGVTKLSRISFRSDQQLHAENIRKMLLAMADDVRVVLIKLADRLHNMRTIDALPEPKRRRIARETEEIYAPLAHRLGIGQIKWELEDLAFRTLKPENYHDIVARVNRKRRDRERLVHDLGEVLGRELEKIDIHAEISGRPKHIYSIWQKMTRDNRDFSQIYDLLAMRVLVESVKDCYGVLGVVHSLWKPLPGRFKDYVAMPKSNGYQSLHTTVLSHAGEPIEIQIRTEEMHQVADFGVAAHWTYKEAESDPHFDQKLSWLRLLMEWQKEVVDAESFVDAVRIDIFQDEVFVFSPKGDVLNLPAGSTPVDFAYRIHTEVGHRCVGAKVNGRMVPLDYELKNGEIIEILTAKTPHGPSRDWLNFVKSASARERIRKWFKSQRREENVSKGRDLLEKELHRLHRLTMAQLPDGKLDEMASQYKYQSGEDFLAAIGYGDVSPHSVVMRMALTRGDEGDELRSIPLIPQVQPTPRVLVRGERGILTRMATCCQPVPGDAITGFTTRGRGVTVHRTDCINAVNTPDAARLVPVDWDVEASHLYPVTIKIEAWDRTGLLRDIATVVAEQRINMSAAAVHVYDDKTAVVSTTVEIDSLSQLSRLLEKLEQVRDVHTVAREAAPTRMARSEDGPQ</sequence>
<evidence type="ECO:0000313" key="7">
    <source>
        <dbReference type="Proteomes" id="UP000612893"/>
    </source>
</evidence>
<comment type="pathway">
    <text evidence="1">Purine metabolism.</text>
</comment>
<dbReference type="SUPFAM" id="SSF81271">
    <property type="entry name" value="TGS-like"/>
    <property type="match status" value="1"/>
</dbReference>
<dbReference type="Pfam" id="PF13291">
    <property type="entry name" value="ACT_4"/>
    <property type="match status" value="1"/>
</dbReference>
<dbReference type="Pfam" id="PF02824">
    <property type="entry name" value="TGS"/>
    <property type="match status" value="1"/>
</dbReference>
<dbReference type="InterPro" id="IPR007685">
    <property type="entry name" value="RelA_SpoT"/>
</dbReference>
<dbReference type="CDD" id="cd00077">
    <property type="entry name" value="HDc"/>
    <property type="match status" value="1"/>
</dbReference>
<dbReference type="InterPro" id="IPR004095">
    <property type="entry name" value="TGS"/>
</dbReference>
<dbReference type="PANTHER" id="PTHR21262:SF31">
    <property type="entry name" value="GTP PYROPHOSPHOKINASE"/>
    <property type="match status" value="1"/>
</dbReference>
<dbReference type="Gene3D" id="1.10.3210.10">
    <property type="entry name" value="Hypothetical protein af1432"/>
    <property type="match status" value="1"/>
</dbReference>
<evidence type="ECO:0000256" key="2">
    <source>
        <dbReference type="RuleBase" id="RU003847"/>
    </source>
</evidence>
<dbReference type="EMBL" id="JAEKNR010000234">
    <property type="protein sequence ID" value="MBJ7601091.1"/>
    <property type="molecule type" value="Genomic_DNA"/>
</dbReference>
<gene>
    <name evidence="6" type="ORF">JF922_23840</name>
</gene>
<dbReference type="PROSITE" id="PS51671">
    <property type="entry name" value="ACT"/>
    <property type="match status" value="1"/>
</dbReference>
<reference evidence="6" key="1">
    <citation type="submission" date="2020-10" db="EMBL/GenBank/DDBJ databases">
        <title>Ca. Dormibacterota MAGs.</title>
        <authorList>
            <person name="Montgomery K."/>
        </authorList>
    </citation>
    <scope>NUCLEOTIDE SEQUENCE [LARGE SCALE GENOMIC DNA]</scope>
    <source>
        <strain evidence="6">SC8812_S17_10</strain>
    </source>
</reference>
<comment type="function">
    <text evidence="2">In eubacteria ppGpp (guanosine 3'-diphosphate 5'-diphosphate) is a mediator of the stringent response that coordinates a variety of cellular activities in response to changes in nutritional abundance.</text>
</comment>
<feature type="domain" description="ACT" evidence="3">
    <location>
        <begin position="652"/>
        <end position="726"/>
    </location>
</feature>
<dbReference type="Gene3D" id="3.30.460.10">
    <property type="entry name" value="Beta Polymerase, domain 2"/>
    <property type="match status" value="1"/>
</dbReference>
<feature type="domain" description="HD" evidence="4">
    <location>
        <begin position="60"/>
        <end position="159"/>
    </location>
</feature>
<feature type="domain" description="TGS" evidence="5">
    <location>
        <begin position="399"/>
        <end position="460"/>
    </location>
</feature>
<dbReference type="Gene3D" id="3.10.20.30">
    <property type="match status" value="1"/>
</dbReference>
<dbReference type="PANTHER" id="PTHR21262">
    <property type="entry name" value="GUANOSINE-3',5'-BIS DIPHOSPHATE 3'-PYROPHOSPHOHYDROLASE"/>
    <property type="match status" value="1"/>
</dbReference>
<dbReference type="InterPro" id="IPR004811">
    <property type="entry name" value="RelA/Spo_fam"/>
</dbReference>
<dbReference type="CDD" id="cd05399">
    <property type="entry name" value="NT_Rel-Spo_like"/>
    <property type="match status" value="1"/>
</dbReference>
<dbReference type="SMART" id="SM00954">
    <property type="entry name" value="RelA_SpoT"/>
    <property type="match status" value="1"/>
</dbReference>
<dbReference type="FunFam" id="3.30.460.10:FF:000001">
    <property type="entry name" value="GTP pyrophosphokinase RelA"/>
    <property type="match status" value="1"/>
</dbReference>
<dbReference type="PROSITE" id="PS51880">
    <property type="entry name" value="TGS"/>
    <property type="match status" value="1"/>
</dbReference>
<name>A0A934K3Q7_9BACT</name>
<dbReference type="CDD" id="cd01668">
    <property type="entry name" value="TGS_RSH"/>
    <property type="match status" value="1"/>
</dbReference>
<dbReference type="SUPFAM" id="SSF109604">
    <property type="entry name" value="HD-domain/PDEase-like"/>
    <property type="match status" value="1"/>
</dbReference>
<keyword evidence="7" id="KW-1185">Reference proteome</keyword>
<dbReference type="InterPro" id="IPR003607">
    <property type="entry name" value="HD/PDEase_dom"/>
</dbReference>
<dbReference type="InterPro" id="IPR002912">
    <property type="entry name" value="ACT_dom"/>
</dbReference>
<evidence type="ECO:0000313" key="6">
    <source>
        <dbReference type="EMBL" id="MBJ7601091.1"/>
    </source>
</evidence>
<dbReference type="InterPro" id="IPR012676">
    <property type="entry name" value="TGS-like"/>
</dbReference>
<dbReference type="InterPro" id="IPR006674">
    <property type="entry name" value="HD_domain"/>
</dbReference>
<dbReference type="CDD" id="cd04876">
    <property type="entry name" value="ACT_RelA-SpoT"/>
    <property type="match status" value="1"/>
</dbReference>
<evidence type="ECO:0000259" key="4">
    <source>
        <dbReference type="PROSITE" id="PS51831"/>
    </source>
</evidence>
<dbReference type="InterPro" id="IPR045865">
    <property type="entry name" value="ACT-like_dom_sf"/>
</dbReference>
<accession>A0A934K3Q7</accession>
<dbReference type="InterPro" id="IPR012675">
    <property type="entry name" value="Beta-grasp_dom_sf"/>
</dbReference>
<dbReference type="PROSITE" id="PS51831">
    <property type="entry name" value="HD"/>
    <property type="match status" value="1"/>
</dbReference>
<organism evidence="6 7">
    <name type="scientific">Candidatus Nephthysia bennettiae</name>
    <dbReference type="NCBI Taxonomy" id="3127016"/>
    <lineage>
        <taxon>Bacteria</taxon>
        <taxon>Bacillati</taxon>
        <taxon>Candidatus Dormiibacterota</taxon>
        <taxon>Candidatus Dormibacteria</taxon>
        <taxon>Candidatus Dormibacterales</taxon>
        <taxon>Candidatus Dormibacteraceae</taxon>
        <taxon>Candidatus Nephthysia</taxon>
    </lineage>
</organism>
<proteinExistence type="inferred from homology"/>
<comment type="similarity">
    <text evidence="2">Belongs to the relA/spoT family.</text>
</comment>
<evidence type="ECO:0000256" key="1">
    <source>
        <dbReference type="ARBA" id="ARBA00025704"/>
    </source>
</evidence>
<dbReference type="Proteomes" id="UP000612893">
    <property type="component" value="Unassembled WGS sequence"/>
</dbReference>
<evidence type="ECO:0000259" key="3">
    <source>
        <dbReference type="PROSITE" id="PS51671"/>
    </source>
</evidence>
<comment type="caution">
    <text evidence="6">The sequence shown here is derived from an EMBL/GenBank/DDBJ whole genome shotgun (WGS) entry which is preliminary data.</text>
</comment>
<dbReference type="FunFam" id="1.10.3210.10:FF:000001">
    <property type="entry name" value="GTP pyrophosphokinase RelA"/>
    <property type="match status" value="1"/>
</dbReference>
<dbReference type="NCBIfam" id="TIGR00691">
    <property type="entry name" value="spoT_relA"/>
    <property type="match status" value="1"/>
</dbReference>
<dbReference type="SUPFAM" id="SSF81301">
    <property type="entry name" value="Nucleotidyltransferase"/>
    <property type="match status" value="1"/>
</dbReference>
<evidence type="ECO:0000259" key="5">
    <source>
        <dbReference type="PROSITE" id="PS51880"/>
    </source>
</evidence>
<dbReference type="InterPro" id="IPR043519">
    <property type="entry name" value="NT_sf"/>
</dbReference>
<dbReference type="SMART" id="SM00471">
    <property type="entry name" value="HDc"/>
    <property type="match status" value="1"/>
</dbReference>
<dbReference type="Pfam" id="PF04607">
    <property type="entry name" value="RelA_SpoT"/>
    <property type="match status" value="1"/>
</dbReference>
<dbReference type="Pfam" id="PF13328">
    <property type="entry name" value="HD_4"/>
    <property type="match status" value="1"/>
</dbReference>
<dbReference type="FunFam" id="3.10.20.30:FF:000002">
    <property type="entry name" value="GTP pyrophosphokinase (RelA/SpoT)"/>
    <property type="match status" value="1"/>
</dbReference>
<dbReference type="Gene3D" id="3.30.70.260">
    <property type="match status" value="1"/>
</dbReference>